<comment type="caution">
    <text evidence="2">The sequence shown here is derived from an EMBL/GenBank/DDBJ whole genome shotgun (WGS) entry which is preliminary data.</text>
</comment>
<dbReference type="Pfam" id="PF03432">
    <property type="entry name" value="Relaxase"/>
    <property type="match status" value="1"/>
</dbReference>
<organism evidence="2 3">
    <name type="scientific">Peptoniphilus koenoeneniae</name>
    <dbReference type="NCBI Taxonomy" id="507751"/>
    <lineage>
        <taxon>Bacteria</taxon>
        <taxon>Bacillati</taxon>
        <taxon>Bacillota</taxon>
        <taxon>Tissierellia</taxon>
        <taxon>Tissierellales</taxon>
        <taxon>Peptoniphilaceae</taxon>
        <taxon>Peptoniphilus</taxon>
    </lineage>
</organism>
<sequence length="101" mass="11576">MAITKIHPIKSTLNLAIDYITKSEKTDEKILVSSFKCHPSTAHIQFMKTREDNDTKGTVLARHLIQSFLPGEVNPIKVPEIRMNYVRVLFTKSNTCELYLI</sequence>
<accession>A0ABU0AWZ5</accession>
<dbReference type="EMBL" id="JAUSTN010000004">
    <property type="protein sequence ID" value="MDQ0274953.1"/>
    <property type="molecule type" value="Genomic_DNA"/>
</dbReference>
<feature type="domain" description="MobA/VirD2-like nuclease" evidence="1">
    <location>
        <begin position="19"/>
        <end position="92"/>
    </location>
</feature>
<keyword evidence="3" id="KW-1185">Reference proteome</keyword>
<protein>
    <recommendedName>
        <fullName evidence="1">MobA/VirD2-like nuclease domain-containing protein</fullName>
    </recommendedName>
</protein>
<dbReference type="InterPro" id="IPR005094">
    <property type="entry name" value="Endonuclease_MobA/VirD2"/>
</dbReference>
<dbReference type="RefSeq" id="WP_081696555.1">
    <property type="nucleotide sequence ID" value="NZ_JAUSTN010000004.1"/>
</dbReference>
<dbReference type="Proteomes" id="UP001236559">
    <property type="component" value="Unassembled WGS sequence"/>
</dbReference>
<evidence type="ECO:0000313" key="2">
    <source>
        <dbReference type="EMBL" id="MDQ0274953.1"/>
    </source>
</evidence>
<proteinExistence type="predicted"/>
<evidence type="ECO:0000259" key="1">
    <source>
        <dbReference type="Pfam" id="PF03432"/>
    </source>
</evidence>
<evidence type="ECO:0000313" key="3">
    <source>
        <dbReference type="Proteomes" id="UP001236559"/>
    </source>
</evidence>
<reference evidence="2 3" key="1">
    <citation type="submission" date="2023-07" db="EMBL/GenBank/DDBJ databases">
        <title>Genomic Encyclopedia of Type Strains, Phase IV (KMG-IV): sequencing the most valuable type-strain genomes for metagenomic binning, comparative biology and taxonomic classification.</title>
        <authorList>
            <person name="Goeker M."/>
        </authorList>
    </citation>
    <scope>NUCLEOTIDE SEQUENCE [LARGE SCALE GENOMIC DNA]</scope>
    <source>
        <strain evidence="2 3">DSM 22616</strain>
    </source>
</reference>
<name>A0ABU0AWZ5_9FIRM</name>
<gene>
    <name evidence="2" type="ORF">J2S72_000974</name>
</gene>